<evidence type="ECO:0000313" key="3">
    <source>
        <dbReference type="Proteomes" id="UP001221366"/>
    </source>
</evidence>
<sequence>MTKKRILYGFLGLMVLYLCYLAYIFILSPRTNLQSIYLIPNDAVFIIESEQPVQSWEKISKSEGWHHLKKNDYFSELTENIQKVDTVFNDNHQLFEFFDNRSLFISIHMISPKDYGIFYVLDLKRIAKLQLLKTYLNTLLDDGYVLSKRTYHEQEILEVHDRESKETMYLAFIKNQLVASYTHTLVEASIDQYLEPVLGRNLNFLEINRRVGHEDLFRMYVQYHYFDDYIKMYSDRPSDWVKRVSENFLFSGFYFDLDENSTLTANGYTNISAVNEYYLEALQKSGKAERSIPEVAPNSTALYISYGFDSFVEFYKNFGMVQQNDPEQFESYQEGIAKVEKFLKIDVKENFVSWIGNEIAVLQIQSHITKGKNDVALVLKANDAEDAKINLDFVVEQIRKKTPVKFKAVKYKDYEINFLSIKGFFKMLLGGRFDEFDKPYFTQIDDFVIFSDSPNTLKGIIDKVSEGDILATSEEFKNFDEKFDSKSTVFVYSNVPLLFDNMYALADAPTKQKMSKNKDFIICFPQVGLQLTPEDDLFESRLVLNYQDVEEVKKETGLPKSINTTTPKSQNTTSLEITDAVFNLSPIYPTDLNAKTFSKKYANGNIRFEVDLKDGLKHGRYEEFHPDGTRKIRGRFRNDEQVGTWHYYDIEGDQVHKKRF</sequence>
<protein>
    <submittedName>
        <fullName evidence="2">DUF3352 domain-containing protein</fullName>
    </submittedName>
</protein>
<name>A0ABT5Y2M3_9FLAO</name>
<accession>A0ABT5Y2M3</accession>
<evidence type="ECO:0000313" key="2">
    <source>
        <dbReference type="EMBL" id="MDF0717640.1"/>
    </source>
</evidence>
<keyword evidence="1" id="KW-0812">Transmembrane</keyword>
<comment type="caution">
    <text evidence="2">The sequence shown here is derived from an EMBL/GenBank/DDBJ whole genome shotgun (WGS) entry which is preliminary data.</text>
</comment>
<evidence type="ECO:0000256" key="1">
    <source>
        <dbReference type="SAM" id="Phobius"/>
    </source>
</evidence>
<dbReference type="EMBL" id="JARFVB010000013">
    <property type="protein sequence ID" value="MDF0717640.1"/>
    <property type="molecule type" value="Genomic_DNA"/>
</dbReference>
<dbReference type="InterPro" id="IPR021787">
    <property type="entry name" value="DUF3352"/>
</dbReference>
<keyword evidence="3" id="KW-1185">Reference proteome</keyword>
<reference evidence="2 3" key="1">
    <citation type="submission" date="2023-03" db="EMBL/GenBank/DDBJ databases">
        <title>Muricauda XX sp. nov. and Muricauda XXX sp. nov., two novel species isolated from Okinawa Trough.</title>
        <authorList>
            <person name="Cao W."/>
            <person name="Deng X."/>
        </authorList>
    </citation>
    <scope>NUCLEOTIDE SEQUENCE [LARGE SCALE GENOMIC DNA]</scope>
    <source>
        <strain evidence="2 3">334s03</strain>
    </source>
</reference>
<gene>
    <name evidence="2" type="ORF">PY092_15865</name>
</gene>
<keyword evidence="1" id="KW-1133">Transmembrane helix</keyword>
<proteinExistence type="predicted"/>
<feature type="transmembrane region" description="Helical" evidence="1">
    <location>
        <begin position="7"/>
        <end position="26"/>
    </location>
</feature>
<dbReference type="Proteomes" id="UP001221366">
    <property type="component" value="Unassembled WGS sequence"/>
</dbReference>
<dbReference type="RefSeq" id="WP_275616789.1">
    <property type="nucleotide sequence ID" value="NZ_JARFVB010000013.1"/>
</dbReference>
<organism evidence="2 3">
    <name type="scientific">Flagellimonas yonaguniensis</name>
    <dbReference type="NCBI Taxonomy" id="3031325"/>
    <lineage>
        <taxon>Bacteria</taxon>
        <taxon>Pseudomonadati</taxon>
        <taxon>Bacteroidota</taxon>
        <taxon>Flavobacteriia</taxon>
        <taxon>Flavobacteriales</taxon>
        <taxon>Flavobacteriaceae</taxon>
        <taxon>Flagellimonas</taxon>
    </lineage>
</organism>
<dbReference type="Pfam" id="PF11832">
    <property type="entry name" value="DUF3352"/>
    <property type="match status" value="1"/>
</dbReference>
<dbReference type="Gene3D" id="2.20.110.10">
    <property type="entry name" value="Histone H3 K4-specific methyltransferase SET7/9 N-terminal domain"/>
    <property type="match status" value="1"/>
</dbReference>
<keyword evidence="1" id="KW-0472">Membrane</keyword>
<dbReference type="SUPFAM" id="SSF82185">
    <property type="entry name" value="Histone H3 K4-specific methyltransferase SET7/9 N-terminal domain"/>
    <property type="match status" value="1"/>
</dbReference>